<evidence type="ECO:0000313" key="1">
    <source>
        <dbReference type="EMBL" id="MFC5748500.1"/>
    </source>
</evidence>
<accession>A0ABW1A5H9</accession>
<name>A0ABW1A5H9_9ACTN</name>
<dbReference type="RefSeq" id="WP_378284162.1">
    <property type="nucleotide sequence ID" value="NZ_JBHSON010000032.1"/>
</dbReference>
<comment type="caution">
    <text evidence="1">The sequence shown here is derived from an EMBL/GenBank/DDBJ whole genome shotgun (WGS) entry which is preliminary data.</text>
</comment>
<sequence>MPTESNPPGDIPDNTQFVAYRAHGYQVKVPEGWARSDLPTGASLTDKLNTIRVEVVPARTAPTIASTRATEVPALQSTTAKFALRGVEMISRGGGQAVRIVYDADSPADPVTGKVVRDRFERYEFYRAGHEAVLTLGGPVGADNVDPWHTVSDSFRWLP</sequence>
<proteinExistence type="predicted"/>
<gene>
    <name evidence="1" type="ORF">ACFPZN_23030</name>
</gene>
<evidence type="ECO:0000313" key="2">
    <source>
        <dbReference type="Proteomes" id="UP001596074"/>
    </source>
</evidence>
<keyword evidence="2" id="KW-1185">Reference proteome</keyword>
<protein>
    <recommendedName>
        <fullName evidence="3">DUF1795 domain-containing protein</fullName>
    </recommendedName>
</protein>
<organism evidence="1 2">
    <name type="scientific">Actinomadura rugatobispora</name>
    <dbReference type="NCBI Taxonomy" id="1994"/>
    <lineage>
        <taxon>Bacteria</taxon>
        <taxon>Bacillati</taxon>
        <taxon>Actinomycetota</taxon>
        <taxon>Actinomycetes</taxon>
        <taxon>Streptosporangiales</taxon>
        <taxon>Thermomonosporaceae</taxon>
        <taxon>Actinomadura</taxon>
    </lineage>
</organism>
<reference evidence="2" key="1">
    <citation type="journal article" date="2019" name="Int. J. Syst. Evol. Microbiol.">
        <title>The Global Catalogue of Microorganisms (GCM) 10K type strain sequencing project: providing services to taxonomists for standard genome sequencing and annotation.</title>
        <authorList>
            <consortium name="The Broad Institute Genomics Platform"/>
            <consortium name="The Broad Institute Genome Sequencing Center for Infectious Disease"/>
            <person name="Wu L."/>
            <person name="Ma J."/>
        </authorList>
    </citation>
    <scope>NUCLEOTIDE SEQUENCE [LARGE SCALE GENOMIC DNA]</scope>
    <source>
        <strain evidence="2">KCTC 42087</strain>
    </source>
</reference>
<evidence type="ECO:0008006" key="3">
    <source>
        <dbReference type="Google" id="ProtNLM"/>
    </source>
</evidence>
<dbReference type="EMBL" id="JBHSON010000032">
    <property type="protein sequence ID" value="MFC5748500.1"/>
    <property type="molecule type" value="Genomic_DNA"/>
</dbReference>
<dbReference type="Proteomes" id="UP001596074">
    <property type="component" value="Unassembled WGS sequence"/>
</dbReference>